<evidence type="ECO:0000256" key="1">
    <source>
        <dbReference type="SAM" id="MobiDB-lite"/>
    </source>
</evidence>
<keyword evidence="2" id="KW-0472">Membrane</keyword>
<feature type="compositionally biased region" description="Polar residues" evidence="1">
    <location>
        <begin position="305"/>
        <end position="328"/>
    </location>
</feature>
<feature type="region of interest" description="Disordered" evidence="1">
    <location>
        <begin position="299"/>
        <end position="328"/>
    </location>
</feature>
<reference evidence="4" key="1">
    <citation type="submission" date="2021-10" db="EMBL/GenBank/DDBJ databases">
        <title>Tropical sea cucumber genome reveals ecological adaptation and Cuvierian tubules defense mechanism.</title>
        <authorList>
            <person name="Chen T."/>
        </authorList>
    </citation>
    <scope>NUCLEOTIDE SEQUENCE</scope>
    <source>
        <strain evidence="4">Nanhai2018</strain>
        <tissue evidence="4">Muscle</tissue>
    </source>
</reference>
<keyword evidence="3" id="KW-0732">Signal</keyword>
<feature type="transmembrane region" description="Helical" evidence="2">
    <location>
        <begin position="204"/>
        <end position="229"/>
    </location>
</feature>
<evidence type="ECO:0000256" key="3">
    <source>
        <dbReference type="SAM" id="SignalP"/>
    </source>
</evidence>
<comment type="caution">
    <text evidence="4">The sequence shown here is derived from an EMBL/GenBank/DDBJ whole genome shotgun (WGS) entry which is preliminary data.</text>
</comment>
<name>A0A9Q1H9E4_HOLLE</name>
<feature type="signal peptide" evidence="3">
    <location>
        <begin position="1"/>
        <end position="28"/>
    </location>
</feature>
<sequence>MDFPVDMMLSGLSLRAILIFCVLQVISSQSTTVTLTNVSPTEPVSETQTFQNVCLQEPPTCPIPTGVGHGSFQLMFSSDCEPYLSLTCDPGYTGIVDIVYCIGNNWEPHIEEGDILCAANCGKPPNIAFADVFILPESSDTIDAVNDSITATYEHETESIYQCLHYDTSSSISNLQRSRCINGQWKPFPSLECAGNQNQCQGEIAGLVALGVLVGVETILLTAIFIFCFRRKCCSNKDDTSMAVPNKKHSGNTYSGQRHSTPQSSMEDTPVYPPPRPPARTDTAVVGSDESSYYTYADVPVENGNDANTRNINGDDTSSPGVQRNKSIPQYLEIIS</sequence>
<keyword evidence="2" id="KW-0812">Transmembrane</keyword>
<gene>
    <name evidence="4" type="ORF">HOLleu_15124</name>
</gene>
<feature type="compositionally biased region" description="Polar residues" evidence="1">
    <location>
        <begin position="251"/>
        <end position="267"/>
    </location>
</feature>
<feature type="chain" id="PRO_5040354336" description="Sushi domain-containing protein" evidence="3">
    <location>
        <begin position="29"/>
        <end position="336"/>
    </location>
</feature>
<evidence type="ECO:0000313" key="4">
    <source>
        <dbReference type="EMBL" id="KAJ8040737.1"/>
    </source>
</evidence>
<accession>A0A9Q1H9E4</accession>
<dbReference type="EMBL" id="JAIZAY010000006">
    <property type="protein sequence ID" value="KAJ8040737.1"/>
    <property type="molecule type" value="Genomic_DNA"/>
</dbReference>
<dbReference type="OrthoDB" id="10665418at2759"/>
<evidence type="ECO:0000313" key="5">
    <source>
        <dbReference type="Proteomes" id="UP001152320"/>
    </source>
</evidence>
<keyword evidence="2" id="KW-1133">Transmembrane helix</keyword>
<protein>
    <recommendedName>
        <fullName evidence="6">Sushi domain-containing protein</fullName>
    </recommendedName>
</protein>
<dbReference type="AlphaFoldDB" id="A0A9Q1H9E4"/>
<organism evidence="4 5">
    <name type="scientific">Holothuria leucospilota</name>
    <name type="common">Black long sea cucumber</name>
    <name type="synonym">Mertensiothuria leucospilota</name>
    <dbReference type="NCBI Taxonomy" id="206669"/>
    <lineage>
        <taxon>Eukaryota</taxon>
        <taxon>Metazoa</taxon>
        <taxon>Echinodermata</taxon>
        <taxon>Eleutherozoa</taxon>
        <taxon>Echinozoa</taxon>
        <taxon>Holothuroidea</taxon>
        <taxon>Aspidochirotacea</taxon>
        <taxon>Aspidochirotida</taxon>
        <taxon>Holothuriidae</taxon>
        <taxon>Holothuria</taxon>
    </lineage>
</organism>
<evidence type="ECO:0008006" key="6">
    <source>
        <dbReference type="Google" id="ProtNLM"/>
    </source>
</evidence>
<dbReference type="Proteomes" id="UP001152320">
    <property type="component" value="Chromosome 6"/>
</dbReference>
<evidence type="ECO:0000256" key="2">
    <source>
        <dbReference type="SAM" id="Phobius"/>
    </source>
</evidence>
<keyword evidence="5" id="KW-1185">Reference proteome</keyword>
<feature type="region of interest" description="Disordered" evidence="1">
    <location>
        <begin position="239"/>
        <end position="284"/>
    </location>
</feature>
<proteinExistence type="predicted"/>